<gene>
    <name evidence="1" type="ORF">GCM10008023_05650</name>
</gene>
<reference evidence="2" key="1">
    <citation type="journal article" date="2019" name="Int. J. Syst. Evol. Microbiol.">
        <title>The Global Catalogue of Microorganisms (GCM) 10K type strain sequencing project: providing services to taxonomists for standard genome sequencing and annotation.</title>
        <authorList>
            <consortium name="The Broad Institute Genomics Platform"/>
            <consortium name="The Broad Institute Genome Sequencing Center for Infectious Disease"/>
            <person name="Wu L."/>
            <person name="Ma J."/>
        </authorList>
    </citation>
    <scope>NUCLEOTIDE SEQUENCE [LARGE SCALE GENOMIC DNA]</scope>
    <source>
        <strain evidence="2">CGMCC 1.8957</strain>
    </source>
</reference>
<keyword evidence="2" id="KW-1185">Reference proteome</keyword>
<organism evidence="1 2">
    <name type="scientific">Sphingomonas glacialis</name>
    <dbReference type="NCBI Taxonomy" id="658225"/>
    <lineage>
        <taxon>Bacteria</taxon>
        <taxon>Pseudomonadati</taxon>
        <taxon>Pseudomonadota</taxon>
        <taxon>Alphaproteobacteria</taxon>
        <taxon>Sphingomonadales</taxon>
        <taxon>Sphingomonadaceae</taxon>
        <taxon>Sphingomonas</taxon>
    </lineage>
</organism>
<sequence>MNAPVIFSKAVLADSLARHSPQPAPWHRTPAARAAIAAVVLADERPIGHRTTYALTADEWHSYEGPLAGKVCALWAAAYEVADAAYLEGDRDALNVFFAQPRLDAAIDAAFARRDDAALRSAGK</sequence>
<protein>
    <submittedName>
        <fullName evidence="1">Uncharacterized protein</fullName>
    </submittedName>
</protein>
<proteinExistence type="predicted"/>
<dbReference type="Proteomes" id="UP000652430">
    <property type="component" value="Unassembled WGS sequence"/>
</dbReference>
<dbReference type="RefSeq" id="WP_189675003.1">
    <property type="nucleotide sequence ID" value="NZ_BNAQ01000001.1"/>
</dbReference>
<dbReference type="EMBL" id="BNAQ01000001">
    <property type="protein sequence ID" value="GHH09242.1"/>
    <property type="molecule type" value="Genomic_DNA"/>
</dbReference>
<accession>A0ABQ3LD28</accession>
<evidence type="ECO:0000313" key="2">
    <source>
        <dbReference type="Proteomes" id="UP000652430"/>
    </source>
</evidence>
<evidence type="ECO:0000313" key="1">
    <source>
        <dbReference type="EMBL" id="GHH09242.1"/>
    </source>
</evidence>
<name>A0ABQ3LD28_9SPHN</name>
<comment type="caution">
    <text evidence="1">The sequence shown here is derived from an EMBL/GenBank/DDBJ whole genome shotgun (WGS) entry which is preliminary data.</text>
</comment>